<organism evidence="2 3">
    <name type="scientific">Dimargaris cristalligena</name>
    <dbReference type="NCBI Taxonomy" id="215637"/>
    <lineage>
        <taxon>Eukaryota</taxon>
        <taxon>Fungi</taxon>
        <taxon>Fungi incertae sedis</taxon>
        <taxon>Zoopagomycota</taxon>
        <taxon>Kickxellomycotina</taxon>
        <taxon>Dimargaritomycetes</taxon>
        <taxon>Dimargaritales</taxon>
        <taxon>Dimargaritaceae</taxon>
        <taxon>Dimargaris</taxon>
    </lineage>
</organism>
<dbReference type="STRING" id="215637.A0A4Q0A0N3"/>
<dbReference type="InterPro" id="IPR004860">
    <property type="entry name" value="LAGLIDADG_dom"/>
</dbReference>
<name>A0A4Q0A0N3_9FUNG</name>
<sequence length="144" mass="16243">MLVGISEAIPGLIDGNGCFQLSKKGYASIEIVMELKDKHCLYLIKDKFGGSIKLRSGVNHLRYRMHHKKVRLNQLNNICVKYDIPFISPCKLNYDNAGLIDSEVSQKNSLLLEPLIKIKLIPKYFVLRTLKANRATENSVLGKA</sequence>
<dbReference type="EMBL" id="ML002262">
    <property type="protein sequence ID" value="RKP39554.1"/>
    <property type="molecule type" value="Genomic_DNA"/>
</dbReference>
<evidence type="ECO:0000313" key="2">
    <source>
        <dbReference type="EMBL" id="RKP39554.1"/>
    </source>
</evidence>
<dbReference type="Pfam" id="PF00961">
    <property type="entry name" value="LAGLIDADG_1"/>
    <property type="match status" value="1"/>
</dbReference>
<dbReference type="PANTHER" id="PTHR37520:SF1">
    <property type="entry name" value="INTRON-ENCODED DNA ENDONUCLEASE AI2A-RELATED"/>
    <property type="match status" value="1"/>
</dbReference>
<dbReference type="Gene3D" id="3.10.28.10">
    <property type="entry name" value="Homing endonucleases"/>
    <property type="match status" value="1"/>
</dbReference>
<gene>
    <name evidence="2" type="ORF">BJ085DRAFT_43653</name>
</gene>
<dbReference type="SUPFAM" id="SSF55608">
    <property type="entry name" value="Homing endonucleases"/>
    <property type="match status" value="1"/>
</dbReference>
<dbReference type="Proteomes" id="UP000268162">
    <property type="component" value="Unassembled WGS sequence"/>
</dbReference>
<keyword evidence="3" id="KW-1185">Reference proteome</keyword>
<dbReference type="PANTHER" id="PTHR37520">
    <property type="entry name" value="INTRON-ENCODED DNA ENDONUCLEASE AI2A-RELATED"/>
    <property type="match status" value="1"/>
</dbReference>
<dbReference type="InterPro" id="IPR027434">
    <property type="entry name" value="Homing_endonucl"/>
</dbReference>
<accession>A0A4Q0A0N3</accession>
<dbReference type="GO" id="GO:0004519">
    <property type="term" value="F:endonuclease activity"/>
    <property type="evidence" value="ECO:0007669"/>
    <property type="project" value="InterPro"/>
</dbReference>
<feature type="domain" description="Homing endonuclease LAGLIDADG" evidence="1">
    <location>
        <begin position="11"/>
        <end position="83"/>
    </location>
</feature>
<protein>
    <recommendedName>
        <fullName evidence="1">Homing endonuclease LAGLIDADG domain-containing protein</fullName>
    </recommendedName>
</protein>
<evidence type="ECO:0000259" key="1">
    <source>
        <dbReference type="Pfam" id="PF00961"/>
    </source>
</evidence>
<proteinExistence type="predicted"/>
<dbReference type="AlphaFoldDB" id="A0A4Q0A0N3"/>
<evidence type="ECO:0000313" key="3">
    <source>
        <dbReference type="Proteomes" id="UP000268162"/>
    </source>
</evidence>
<reference evidence="3" key="1">
    <citation type="journal article" date="2018" name="Nat. Microbiol.">
        <title>Leveraging single-cell genomics to expand the fungal tree of life.</title>
        <authorList>
            <person name="Ahrendt S.R."/>
            <person name="Quandt C.A."/>
            <person name="Ciobanu D."/>
            <person name="Clum A."/>
            <person name="Salamov A."/>
            <person name="Andreopoulos B."/>
            <person name="Cheng J.F."/>
            <person name="Woyke T."/>
            <person name="Pelin A."/>
            <person name="Henrissat B."/>
            <person name="Reynolds N.K."/>
            <person name="Benny G.L."/>
            <person name="Smith M.E."/>
            <person name="James T.Y."/>
            <person name="Grigoriev I.V."/>
        </authorList>
    </citation>
    <scope>NUCLEOTIDE SEQUENCE [LARGE SCALE GENOMIC DNA]</scope>
    <source>
        <strain evidence="3">RSA 468</strain>
    </source>
</reference>